<dbReference type="PANTHER" id="PTHR11461">
    <property type="entry name" value="SERINE PROTEASE INHIBITOR, SERPIN"/>
    <property type="match status" value="1"/>
</dbReference>
<dbReference type="GO" id="GO:0005615">
    <property type="term" value="C:extracellular space"/>
    <property type="evidence" value="ECO:0007669"/>
    <property type="project" value="InterPro"/>
</dbReference>
<dbReference type="EMBL" id="BQKI01000078">
    <property type="protein sequence ID" value="GJN25294.1"/>
    <property type="molecule type" value="Genomic_DNA"/>
</dbReference>
<keyword evidence="5" id="KW-1185">Reference proteome</keyword>
<accession>A0AAV5ERZ2</accession>
<dbReference type="InterPro" id="IPR042178">
    <property type="entry name" value="Serpin_sf_1"/>
</dbReference>
<evidence type="ECO:0000256" key="2">
    <source>
        <dbReference type="SAM" id="MobiDB-lite"/>
    </source>
</evidence>
<protein>
    <recommendedName>
        <fullName evidence="3">Serpin domain-containing protein</fullName>
    </recommendedName>
</protein>
<dbReference type="Gene3D" id="2.30.39.10">
    <property type="entry name" value="Alpha-1-antitrypsin, domain 1"/>
    <property type="match status" value="1"/>
</dbReference>
<feature type="domain" description="Serpin" evidence="3">
    <location>
        <begin position="122"/>
        <end position="249"/>
    </location>
</feature>
<proteinExistence type="inferred from homology"/>
<feature type="compositionally biased region" description="Polar residues" evidence="2">
    <location>
        <begin position="1"/>
        <end position="10"/>
    </location>
</feature>
<feature type="region of interest" description="Disordered" evidence="2">
    <location>
        <begin position="93"/>
        <end position="114"/>
    </location>
</feature>
<gene>
    <name evidence="4" type="primary">gb13102</name>
    <name evidence="4" type="ORF">PR202_gb13102</name>
</gene>
<dbReference type="SUPFAM" id="SSF56574">
    <property type="entry name" value="Serpins"/>
    <property type="match status" value="1"/>
</dbReference>
<evidence type="ECO:0000313" key="4">
    <source>
        <dbReference type="EMBL" id="GJN25294.1"/>
    </source>
</evidence>
<dbReference type="Pfam" id="PF00079">
    <property type="entry name" value="Serpin"/>
    <property type="match status" value="1"/>
</dbReference>
<dbReference type="Proteomes" id="UP001054889">
    <property type="component" value="Unassembled WGS sequence"/>
</dbReference>
<dbReference type="InterPro" id="IPR000215">
    <property type="entry name" value="Serpin_fam"/>
</dbReference>
<dbReference type="InterPro" id="IPR036186">
    <property type="entry name" value="Serpin_sf"/>
</dbReference>
<dbReference type="InterPro" id="IPR023796">
    <property type="entry name" value="Serpin_dom"/>
</dbReference>
<dbReference type="AlphaFoldDB" id="A0AAV5ERZ2"/>
<comment type="caution">
    <text evidence="4">The sequence shown here is derived from an EMBL/GenBank/DDBJ whole genome shotgun (WGS) entry which is preliminary data.</text>
</comment>
<feature type="compositionally biased region" description="Low complexity" evidence="2">
    <location>
        <begin position="100"/>
        <end position="114"/>
    </location>
</feature>
<evidence type="ECO:0000256" key="1">
    <source>
        <dbReference type="ARBA" id="ARBA00009500"/>
    </source>
</evidence>
<comment type="similarity">
    <text evidence="1">Belongs to the serpin family.</text>
</comment>
<name>A0AAV5ERZ2_ELECO</name>
<dbReference type="Gene3D" id="3.30.497.10">
    <property type="entry name" value="Antithrombin, subunit I, domain 2"/>
    <property type="match status" value="2"/>
</dbReference>
<dbReference type="PANTHER" id="PTHR11461:SF313">
    <property type="entry name" value="SERPIN-Z5-RELATED"/>
    <property type="match status" value="1"/>
</dbReference>
<evidence type="ECO:0000313" key="5">
    <source>
        <dbReference type="Proteomes" id="UP001054889"/>
    </source>
</evidence>
<organism evidence="4 5">
    <name type="scientific">Eleusine coracana subsp. coracana</name>
    <dbReference type="NCBI Taxonomy" id="191504"/>
    <lineage>
        <taxon>Eukaryota</taxon>
        <taxon>Viridiplantae</taxon>
        <taxon>Streptophyta</taxon>
        <taxon>Embryophyta</taxon>
        <taxon>Tracheophyta</taxon>
        <taxon>Spermatophyta</taxon>
        <taxon>Magnoliopsida</taxon>
        <taxon>Liliopsida</taxon>
        <taxon>Poales</taxon>
        <taxon>Poaceae</taxon>
        <taxon>PACMAD clade</taxon>
        <taxon>Chloridoideae</taxon>
        <taxon>Cynodonteae</taxon>
        <taxon>Eleusininae</taxon>
        <taxon>Eleusine</taxon>
    </lineage>
</organism>
<sequence>MSTRDGQTARPSRFASPGTSRRRKRRVLAAVHPRGDTLAQVLAFLGAPSAKDLADFGRRLADRVLADRPGSSGPRVLFDGGVWVDASRGGLSDEFRRSATRPPTTSSTLSSASATSTPPVMYLVLANTVYFKGAWLEPFQRHSTRQGSFHLNSDHGEVMFMSKLSTLQVTCVDGFKVLKLPYKPGNKVDAEFCMFVFLPDAHDGIVTMTDMITTSPAFLYGTLVGMEKRPVSLMLPRFEISFSWADMKDDL</sequence>
<dbReference type="InterPro" id="IPR042185">
    <property type="entry name" value="Serpin_sf_2"/>
</dbReference>
<evidence type="ECO:0000259" key="3">
    <source>
        <dbReference type="Pfam" id="PF00079"/>
    </source>
</evidence>
<dbReference type="GO" id="GO:0004867">
    <property type="term" value="F:serine-type endopeptidase inhibitor activity"/>
    <property type="evidence" value="ECO:0007669"/>
    <property type="project" value="InterPro"/>
</dbReference>
<reference evidence="4" key="2">
    <citation type="submission" date="2021-12" db="EMBL/GenBank/DDBJ databases">
        <title>Resequencing data analysis of finger millet.</title>
        <authorList>
            <person name="Hatakeyama M."/>
            <person name="Aluri S."/>
            <person name="Balachadran M.T."/>
            <person name="Sivarajan S.R."/>
            <person name="Poveda L."/>
            <person name="Shimizu-Inatsugi R."/>
            <person name="Schlapbach R."/>
            <person name="Sreeman S.M."/>
            <person name="Shimizu K.K."/>
        </authorList>
    </citation>
    <scope>NUCLEOTIDE SEQUENCE</scope>
</reference>
<feature type="region of interest" description="Disordered" evidence="2">
    <location>
        <begin position="1"/>
        <end position="24"/>
    </location>
</feature>
<reference evidence="4" key="1">
    <citation type="journal article" date="2018" name="DNA Res.">
        <title>Multiple hybrid de novo genome assembly of finger millet, an orphan allotetraploid crop.</title>
        <authorList>
            <person name="Hatakeyama M."/>
            <person name="Aluri S."/>
            <person name="Balachadran M.T."/>
            <person name="Sivarajan S.R."/>
            <person name="Patrignani A."/>
            <person name="Gruter S."/>
            <person name="Poveda L."/>
            <person name="Shimizu-Inatsugi R."/>
            <person name="Baeten J."/>
            <person name="Francoijs K.J."/>
            <person name="Nataraja K.N."/>
            <person name="Reddy Y.A.N."/>
            <person name="Phadnis S."/>
            <person name="Ravikumar R.L."/>
            <person name="Schlapbach R."/>
            <person name="Sreeman S.M."/>
            <person name="Shimizu K.K."/>
        </authorList>
    </citation>
    <scope>NUCLEOTIDE SEQUENCE</scope>
</reference>